<dbReference type="Gene3D" id="3.40.50.300">
    <property type="entry name" value="P-loop containing nucleotide triphosphate hydrolases"/>
    <property type="match status" value="2"/>
</dbReference>
<dbReference type="InterPro" id="IPR006935">
    <property type="entry name" value="Helicase/UvrB_N"/>
</dbReference>
<feature type="coiled-coil region" evidence="2">
    <location>
        <begin position="521"/>
        <end position="550"/>
    </location>
</feature>
<dbReference type="GO" id="GO:0016787">
    <property type="term" value="F:hydrolase activity"/>
    <property type="evidence" value="ECO:0007669"/>
    <property type="project" value="UniProtKB-KW"/>
</dbReference>
<dbReference type="GO" id="GO:0070125">
    <property type="term" value="P:mitochondrial translational elongation"/>
    <property type="evidence" value="ECO:0007669"/>
    <property type="project" value="TreeGrafter"/>
</dbReference>
<dbReference type="OrthoDB" id="270584at2759"/>
<dbReference type="InterPro" id="IPR027417">
    <property type="entry name" value="P-loop_NTPase"/>
</dbReference>
<evidence type="ECO:0000259" key="5">
    <source>
        <dbReference type="PROSITE" id="PS51194"/>
    </source>
</evidence>
<feature type="domain" description="Helicase ATP-binding" evidence="4">
    <location>
        <begin position="139"/>
        <end position="314"/>
    </location>
</feature>
<keyword evidence="1" id="KW-0067">ATP-binding</keyword>
<evidence type="ECO:0000256" key="3">
    <source>
        <dbReference type="SAM" id="MobiDB-lite"/>
    </source>
</evidence>
<keyword evidence="1" id="KW-0547">Nucleotide-binding</keyword>
<keyword evidence="1" id="KW-0347">Helicase</keyword>
<feature type="compositionally biased region" description="Polar residues" evidence="3">
    <location>
        <begin position="653"/>
        <end position="666"/>
    </location>
</feature>
<protein>
    <submittedName>
        <fullName evidence="6">P-loop containing nucleoside triphosphate hydrolase protein</fullName>
    </submittedName>
</protein>
<feature type="compositionally biased region" description="Basic residues" evidence="3">
    <location>
        <begin position="104"/>
        <end position="118"/>
    </location>
</feature>
<dbReference type="CDD" id="cd18032">
    <property type="entry name" value="DEXHc_RE_I_III_res"/>
    <property type="match status" value="1"/>
</dbReference>
<dbReference type="SMART" id="SM00487">
    <property type="entry name" value="DEXDc"/>
    <property type="match status" value="1"/>
</dbReference>
<dbReference type="InterPro" id="IPR001650">
    <property type="entry name" value="Helicase_C-like"/>
</dbReference>
<feature type="region of interest" description="Disordered" evidence="3">
    <location>
        <begin position="83"/>
        <end position="118"/>
    </location>
</feature>
<dbReference type="GO" id="GO:0005524">
    <property type="term" value="F:ATP binding"/>
    <property type="evidence" value="ECO:0007669"/>
    <property type="project" value="InterPro"/>
</dbReference>
<dbReference type="EMBL" id="MU155185">
    <property type="protein sequence ID" value="KAF9480991.1"/>
    <property type="molecule type" value="Genomic_DNA"/>
</dbReference>
<dbReference type="InterPro" id="IPR050742">
    <property type="entry name" value="Helicase_Restrict-Modif_Enz"/>
</dbReference>
<keyword evidence="7" id="KW-1185">Reference proteome</keyword>
<keyword evidence="2" id="KW-0175">Coiled coil</keyword>
<name>A0A9P5Z7R4_9AGAR</name>
<dbReference type="SUPFAM" id="SSF52540">
    <property type="entry name" value="P-loop containing nucleoside triphosphate hydrolases"/>
    <property type="match status" value="1"/>
</dbReference>
<feature type="compositionally biased region" description="Basic and acidic residues" evidence="3">
    <location>
        <begin position="788"/>
        <end position="799"/>
    </location>
</feature>
<dbReference type="GO" id="GO:0061749">
    <property type="term" value="F:forked DNA-dependent helicase activity"/>
    <property type="evidence" value="ECO:0007669"/>
    <property type="project" value="TreeGrafter"/>
</dbReference>
<dbReference type="GO" id="GO:0005759">
    <property type="term" value="C:mitochondrial matrix"/>
    <property type="evidence" value="ECO:0007669"/>
    <property type="project" value="TreeGrafter"/>
</dbReference>
<keyword evidence="6" id="KW-0378">Hydrolase</keyword>
<feature type="domain" description="Helicase C-terminal" evidence="5">
    <location>
        <begin position="370"/>
        <end position="555"/>
    </location>
</feature>
<reference evidence="6" key="1">
    <citation type="submission" date="2020-11" db="EMBL/GenBank/DDBJ databases">
        <authorList>
            <consortium name="DOE Joint Genome Institute"/>
            <person name="Ahrendt S."/>
            <person name="Riley R."/>
            <person name="Andreopoulos W."/>
            <person name="Labutti K."/>
            <person name="Pangilinan J."/>
            <person name="Ruiz-Duenas F.J."/>
            <person name="Barrasa J.M."/>
            <person name="Sanchez-Garcia M."/>
            <person name="Camarero S."/>
            <person name="Miyauchi S."/>
            <person name="Serrano A."/>
            <person name="Linde D."/>
            <person name="Babiker R."/>
            <person name="Drula E."/>
            <person name="Ayuso-Fernandez I."/>
            <person name="Pacheco R."/>
            <person name="Padilla G."/>
            <person name="Ferreira P."/>
            <person name="Barriuso J."/>
            <person name="Kellner H."/>
            <person name="Castanera R."/>
            <person name="Alfaro M."/>
            <person name="Ramirez L."/>
            <person name="Pisabarro A.G."/>
            <person name="Kuo A."/>
            <person name="Tritt A."/>
            <person name="Lipzen A."/>
            <person name="He G."/>
            <person name="Yan M."/>
            <person name="Ng V."/>
            <person name="Cullen D."/>
            <person name="Martin F."/>
            <person name="Rosso M.-N."/>
            <person name="Henrissat B."/>
            <person name="Hibbett D."/>
            <person name="Martinez A.T."/>
            <person name="Grigoriev I.V."/>
        </authorList>
    </citation>
    <scope>NUCLEOTIDE SEQUENCE</scope>
    <source>
        <strain evidence="6">CIRM-BRFM 674</strain>
    </source>
</reference>
<dbReference type="Pfam" id="PF00271">
    <property type="entry name" value="Helicase_C"/>
    <property type="match status" value="1"/>
</dbReference>
<dbReference type="GO" id="GO:0032042">
    <property type="term" value="P:mitochondrial DNA metabolic process"/>
    <property type="evidence" value="ECO:0007669"/>
    <property type="project" value="TreeGrafter"/>
</dbReference>
<gene>
    <name evidence="6" type="ORF">BDN70DRAFT_931227</name>
</gene>
<comment type="caution">
    <text evidence="6">The sequence shown here is derived from an EMBL/GenBank/DDBJ whole genome shotgun (WGS) entry which is preliminary data.</text>
</comment>
<organism evidence="6 7">
    <name type="scientific">Pholiota conissans</name>
    <dbReference type="NCBI Taxonomy" id="109636"/>
    <lineage>
        <taxon>Eukaryota</taxon>
        <taxon>Fungi</taxon>
        <taxon>Dikarya</taxon>
        <taxon>Basidiomycota</taxon>
        <taxon>Agaricomycotina</taxon>
        <taxon>Agaricomycetes</taxon>
        <taxon>Agaricomycetidae</taxon>
        <taxon>Agaricales</taxon>
        <taxon>Agaricineae</taxon>
        <taxon>Strophariaceae</taxon>
        <taxon>Pholiota</taxon>
    </lineage>
</organism>
<dbReference type="PROSITE" id="PS51192">
    <property type="entry name" value="HELICASE_ATP_BIND_1"/>
    <property type="match status" value="1"/>
</dbReference>
<feature type="region of interest" description="Disordered" evidence="3">
    <location>
        <begin position="788"/>
        <end position="813"/>
    </location>
</feature>
<dbReference type="GO" id="GO:0000403">
    <property type="term" value="F:Y-form DNA binding"/>
    <property type="evidence" value="ECO:0007669"/>
    <property type="project" value="TreeGrafter"/>
</dbReference>
<sequence length="813" mass="90416">MQCRWRPLSSVLSSSSPWLGRRGLVKHTVEEVVQAHHEFYLASEAGSSTREFFAVNGIGLAHQATVQLRSRNHVDLSSYGHPFSLRHPQKPLPQPLHPNLNKRTLSRHHGHGHGHHHHDAPAEIVLRPYQELCLESCTEALASGSTRIGVSLPTGAGKTTVFVSLLARIAPPPTNKEATRALIVVNSIELARQAAAQVRRMFPDWVVELEQGQKHVATGLADVTIATYQTLNNEHRLMKFDPKTMKAIIIDEAHHAAAPSYRRLLSRFDPEVKHPENFRGVKPPHKIPIIGFSATFSRHDGIALGSVFEKIVYHRDFLEMIKEQWLCDVRFTSVKATLNLSKVAVNPTTRDFNTTSLANVVNSETMNHLVVRSWLDRAGERKSTLVFCVNIQHVKDLTQTYRGYGVDARYITASTAKNERQDLVESFKNGEFPILVNCAILTEGADIPNVDCVVLARPTRSRNLFAQMVGRGMRLSPGTGKTDCRIIDFVDSHSRVGTGIISVPMLFGMDPGEFDINDETVDSLEERIAAREARLAAEKENAELEATERTSDEPLHPVSYANYSVPNPFDVTYIDHDNAFNLVEEIAQDNAGRRISSRFAWVNCGEGVWVLALHEKGFIRVEPIKLGEDDDEASFIIPEADVKNMENPDAVSATDNDNSGSGSDVPTPSKPLFKAEFTKTIGTAYRNSRTILSRLPLADAVRACNHFVVNRVYNNSSPAVLQHSAAWRKKPASDAQIDVIKKVKKPSDDFEVNFEELTKGQAATIITRLRHGGLARFNKQKKEAEKAAKAAEAAKHEMMRQTQASDPVRYGLL</sequence>
<evidence type="ECO:0000259" key="4">
    <source>
        <dbReference type="PROSITE" id="PS51192"/>
    </source>
</evidence>
<dbReference type="PANTHER" id="PTHR47396:SF1">
    <property type="entry name" value="ATP-DEPENDENT HELICASE IRC3-RELATED"/>
    <property type="match status" value="1"/>
</dbReference>
<dbReference type="GO" id="GO:0036121">
    <property type="term" value="F:double-stranded DNA helicase activity"/>
    <property type="evidence" value="ECO:0007669"/>
    <property type="project" value="TreeGrafter"/>
</dbReference>
<dbReference type="AlphaFoldDB" id="A0A9P5Z7R4"/>
<dbReference type="PANTHER" id="PTHR47396">
    <property type="entry name" value="TYPE I RESTRICTION ENZYME ECOKI R PROTEIN"/>
    <property type="match status" value="1"/>
</dbReference>
<dbReference type="Pfam" id="PF04851">
    <property type="entry name" value="ResIII"/>
    <property type="match status" value="1"/>
</dbReference>
<feature type="region of interest" description="Disordered" evidence="3">
    <location>
        <begin position="646"/>
        <end position="669"/>
    </location>
</feature>
<dbReference type="Proteomes" id="UP000807469">
    <property type="component" value="Unassembled WGS sequence"/>
</dbReference>
<evidence type="ECO:0000313" key="7">
    <source>
        <dbReference type="Proteomes" id="UP000807469"/>
    </source>
</evidence>
<accession>A0A9P5Z7R4</accession>
<evidence type="ECO:0000256" key="2">
    <source>
        <dbReference type="SAM" id="Coils"/>
    </source>
</evidence>
<dbReference type="CDD" id="cd18799">
    <property type="entry name" value="SF2_C_EcoAI-like"/>
    <property type="match status" value="1"/>
</dbReference>
<proteinExistence type="predicted"/>
<dbReference type="PROSITE" id="PS51194">
    <property type="entry name" value="HELICASE_CTER"/>
    <property type="match status" value="1"/>
</dbReference>
<evidence type="ECO:0000256" key="1">
    <source>
        <dbReference type="ARBA" id="ARBA00022806"/>
    </source>
</evidence>
<dbReference type="SMART" id="SM00490">
    <property type="entry name" value="HELICc"/>
    <property type="match status" value="1"/>
</dbReference>
<dbReference type="InterPro" id="IPR014001">
    <property type="entry name" value="Helicase_ATP-bd"/>
</dbReference>
<evidence type="ECO:0000313" key="6">
    <source>
        <dbReference type="EMBL" id="KAF9480991.1"/>
    </source>
</evidence>